<reference evidence="10" key="1">
    <citation type="submission" date="2016-10" db="EMBL/GenBank/DDBJ databases">
        <authorList>
            <person name="Varghese N."/>
            <person name="Submissions S."/>
        </authorList>
    </citation>
    <scope>NUCLEOTIDE SEQUENCE [LARGE SCALE GENOMIC DNA]</scope>
    <source>
        <strain evidence="10">DSM 25811 / CCM 8410 / LMG 26954 / E90</strain>
    </source>
</reference>
<keyword evidence="10" id="KW-1185">Reference proteome</keyword>
<evidence type="ECO:0000256" key="5">
    <source>
        <dbReference type="ARBA" id="ARBA00023237"/>
    </source>
</evidence>
<comment type="similarity">
    <text evidence="2">Belongs to the SusD family.</text>
</comment>
<feature type="domain" description="RagB/SusD" evidence="7">
    <location>
        <begin position="321"/>
        <end position="560"/>
    </location>
</feature>
<dbReference type="AlphaFoldDB" id="A0A1G6JL72"/>
<protein>
    <submittedName>
        <fullName evidence="9">Starch-binding associating with outer membrane</fullName>
    </submittedName>
</protein>
<feature type="chain" id="PRO_5011654721" evidence="6">
    <location>
        <begin position="20"/>
        <end position="560"/>
    </location>
</feature>
<evidence type="ECO:0000256" key="2">
    <source>
        <dbReference type="ARBA" id="ARBA00006275"/>
    </source>
</evidence>
<evidence type="ECO:0000259" key="7">
    <source>
        <dbReference type="Pfam" id="PF07980"/>
    </source>
</evidence>
<dbReference type="GO" id="GO:0009279">
    <property type="term" value="C:cell outer membrane"/>
    <property type="evidence" value="ECO:0007669"/>
    <property type="project" value="UniProtKB-SubCell"/>
</dbReference>
<sequence length="560" mass="63662">MKTTKYWAALLIVSGTLFAACNKGFLDRAATTQQQDKDIFTLFSQTDMVINNLYSKLPEVYGYLQGYQMGSATDESKDASNWMASMRFNSGSLSPTDNPIGNTWRDYYVMIRQANSILEGIEKYNTPDNPNRAGDLKNRIGEVYFLRAWALFELVRQFGGVIIVNNVIQDPNDDAALKRPRNTYDSCVAQIVADCETAYSRVQTATYQPQDFGRVTKAACLALKARILLYSASPLWAEAGKNTPFPDVSENTFASDPAKWKIAADAAKAAIDYCTTAGYKLEPNLTSRKNMYIQPWNSSEVLWVRMNEEGGSEFERHYFPFGYSGWSAAAPTQNVVDDYEMKDGNPIETSSLYKEATPYVDRDPRFYTDILYNGAQFKGRAVETFAGGRDEASTNTDHSRTGYYQRKLVDEGQTVGQTSRTTDGIVFRLTELYLNYAEALNEYDPGNADIAQYVNAIRQRAGMPSLPDGLNQVQMRGRIRNERRVELFAENHRFWDVRRWKIAAQTEQNIWGMRAIKEGSGFKYERFLVEKRPWRNAMLVIPVTLDETFRNPNLKQNPGW</sequence>
<dbReference type="Gene3D" id="1.25.40.390">
    <property type="match status" value="1"/>
</dbReference>
<evidence type="ECO:0000313" key="10">
    <source>
        <dbReference type="Proteomes" id="UP000198757"/>
    </source>
</evidence>
<dbReference type="Proteomes" id="UP000198757">
    <property type="component" value="Unassembled WGS sequence"/>
</dbReference>
<gene>
    <name evidence="9" type="ORF">SAMN04487894_101562</name>
</gene>
<dbReference type="STRING" id="1285928.SAMN04487894_101562"/>
<dbReference type="Pfam" id="PF14322">
    <property type="entry name" value="SusD-like_3"/>
    <property type="match status" value="1"/>
</dbReference>
<dbReference type="InterPro" id="IPR033985">
    <property type="entry name" value="SusD-like_N"/>
</dbReference>
<accession>A0A1G6JL72</accession>
<feature type="domain" description="SusD-like N-terminal" evidence="8">
    <location>
        <begin position="25"/>
        <end position="229"/>
    </location>
</feature>
<keyword evidence="4" id="KW-0472">Membrane</keyword>
<dbReference type="PROSITE" id="PS51257">
    <property type="entry name" value="PROKAR_LIPOPROTEIN"/>
    <property type="match status" value="1"/>
</dbReference>
<keyword evidence="5" id="KW-0998">Cell outer membrane</keyword>
<comment type="subcellular location">
    <subcellularLocation>
        <location evidence="1">Cell outer membrane</location>
    </subcellularLocation>
</comment>
<feature type="signal peptide" evidence="6">
    <location>
        <begin position="1"/>
        <end position="19"/>
    </location>
</feature>
<dbReference type="InterPro" id="IPR012944">
    <property type="entry name" value="SusD_RagB_dom"/>
</dbReference>
<evidence type="ECO:0000313" key="9">
    <source>
        <dbReference type="EMBL" id="SDC19175.1"/>
    </source>
</evidence>
<proteinExistence type="inferred from homology"/>
<dbReference type="InterPro" id="IPR011990">
    <property type="entry name" value="TPR-like_helical_dom_sf"/>
</dbReference>
<dbReference type="Pfam" id="PF07980">
    <property type="entry name" value="SusD_RagB"/>
    <property type="match status" value="1"/>
</dbReference>
<evidence type="ECO:0000259" key="8">
    <source>
        <dbReference type="Pfam" id="PF14322"/>
    </source>
</evidence>
<organism evidence="9 10">
    <name type="scientific">Niabella drilacis (strain DSM 25811 / CCM 8410 / CCUG 62505 / LMG 26954 / E90)</name>
    <dbReference type="NCBI Taxonomy" id="1285928"/>
    <lineage>
        <taxon>Bacteria</taxon>
        <taxon>Pseudomonadati</taxon>
        <taxon>Bacteroidota</taxon>
        <taxon>Chitinophagia</taxon>
        <taxon>Chitinophagales</taxon>
        <taxon>Chitinophagaceae</taxon>
        <taxon>Niabella</taxon>
    </lineage>
</organism>
<dbReference type="OrthoDB" id="691231at2"/>
<evidence type="ECO:0000256" key="3">
    <source>
        <dbReference type="ARBA" id="ARBA00022729"/>
    </source>
</evidence>
<dbReference type="RefSeq" id="WP_090388483.1">
    <property type="nucleotide sequence ID" value="NZ_FMZO01000001.1"/>
</dbReference>
<evidence type="ECO:0000256" key="4">
    <source>
        <dbReference type="ARBA" id="ARBA00023136"/>
    </source>
</evidence>
<keyword evidence="3 6" id="KW-0732">Signal</keyword>
<dbReference type="EMBL" id="FMZO01000001">
    <property type="protein sequence ID" value="SDC19175.1"/>
    <property type="molecule type" value="Genomic_DNA"/>
</dbReference>
<dbReference type="SUPFAM" id="SSF48452">
    <property type="entry name" value="TPR-like"/>
    <property type="match status" value="1"/>
</dbReference>
<evidence type="ECO:0000256" key="1">
    <source>
        <dbReference type="ARBA" id="ARBA00004442"/>
    </source>
</evidence>
<name>A0A1G6JL72_NIADE</name>
<evidence type="ECO:0000256" key="6">
    <source>
        <dbReference type="SAM" id="SignalP"/>
    </source>
</evidence>